<dbReference type="Proteomes" id="UP001152484">
    <property type="component" value="Unassembled WGS sequence"/>
</dbReference>
<keyword evidence="2" id="KW-1185">Reference proteome</keyword>
<protein>
    <submittedName>
        <fullName evidence="1">Uncharacterized protein</fullName>
    </submittedName>
</protein>
<name>A0A9P1E707_CUSEU</name>
<dbReference type="AlphaFoldDB" id="A0A9P1E707"/>
<evidence type="ECO:0000313" key="1">
    <source>
        <dbReference type="EMBL" id="CAH9083984.1"/>
    </source>
</evidence>
<comment type="caution">
    <text evidence="1">The sequence shown here is derived from an EMBL/GenBank/DDBJ whole genome shotgun (WGS) entry which is preliminary data.</text>
</comment>
<sequence length="135" mass="15837">MKSGMSRPDRAQFKQMKKLMTPLQQENLFMDIDGLVQINHGGSIQEAEAWWKMKVIPCKNISEAVRNYLDCNLEPHWPEYQKPRNLASIRARVNTELKRIDEAGEQLQECQVQEFSFFPRHILCAVLGLLYRMRS</sequence>
<reference evidence="1" key="1">
    <citation type="submission" date="2022-07" db="EMBL/GenBank/DDBJ databases">
        <authorList>
            <person name="Macas J."/>
            <person name="Novak P."/>
            <person name="Neumann P."/>
        </authorList>
    </citation>
    <scope>NUCLEOTIDE SEQUENCE</scope>
</reference>
<accession>A0A9P1E707</accession>
<organism evidence="1 2">
    <name type="scientific">Cuscuta europaea</name>
    <name type="common">European dodder</name>
    <dbReference type="NCBI Taxonomy" id="41803"/>
    <lineage>
        <taxon>Eukaryota</taxon>
        <taxon>Viridiplantae</taxon>
        <taxon>Streptophyta</taxon>
        <taxon>Embryophyta</taxon>
        <taxon>Tracheophyta</taxon>
        <taxon>Spermatophyta</taxon>
        <taxon>Magnoliopsida</taxon>
        <taxon>eudicotyledons</taxon>
        <taxon>Gunneridae</taxon>
        <taxon>Pentapetalae</taxon>
        <taxon>asterids</taxon>
        <taxon>lamiids</taxon>
        <taxon>Solanales</taxon>
        <taxon>Convolvulaceae</taxon>
        <taxon>Cuscuteae</taxon>
        <taxon>Cuscuta</taxon>
        <taxon>Cuscuta subgen. Cuscuta</taxon>
    </lineage>
</organism>
<gene>
    <name evidence="1" type="ORF">CEURO_LOCUS8825</name>
</gene>
<evidence type="ECO:0000313" key="2">
    <source>
        <dbReference type="Proteomes" id="UP001152484"/>
    </source>
</evidence>
<proteinExistence type="predicted"/>
<dbReference type="OrthoDB" id="185373at2759"/>
<dbReference type="EMBL" id="CAMAPE010000017">
    <property type="protein sequence ID" value="CAH9083984.1"/>
    <property type="molecule type" value="Genomic_DNA"/>
</dbReference>